<name>A0A8D9C0J5_9HEMI</name>
<feature type="transmembrane region" description="Helical" evidence="1">
    <location>
        <begin position="71"/>
        <end position="90"/>
    </location>
</feature>
<evidence type="ECO:0000256" key="1">
    <source>
        <dbReference type="SAM" id="Phobius"/>
    </source>
</evidence>
<keyword evidence="1" id="KW-0812">Transmembrane</keyword>
<organism evidence="2">
    <name type="scientific">Cacopsylla melanoneura</name>
    <dbReference type="NCBI Taxonomy" id="428564"/>
    <lineage>
        <taxon>Eukaryota</taxon>
        <taxon>Metazoa</taxon>
        <taxon>Ecdysozoa</taxon>
        <taxon>Arthropoda</taxon>
        <taxon>Hexapoda</taxon>
        <taxon>Insecta</taxon>
        <taxon>Pterygota</taxon>
        <taxon>Neoptera</taxon>
        <taxon>Paraneoptera</taxon>
        <taxon>Hemiptera</taxon>
        <taxon>Sternorrhyncha</taxon>
        <taxon>Psylloidea</taxon>
        <taxon>Psyllidae</taxon>
        <taxon>Psyllinae</taxon>
        <taxon>Cacopsylla</taxon>
    </lineage>
</organism>
<sequence length="120" mass="13546">MYYVGTFILFMAHDTFSYQPPPPSLYSLCSPTSSPIFMSTSTSIFCSPPSSKILHTYSIIINLQHPTTSTFIRMFIYIFILTSISIFILHRNLHLQINIKTSTFIFLGSPSPLFSCVSSC</sequence>
<keyword evidence="1" id="KW-1133">Transmembrane helix</keyword>
<accession>A0A8D9C0J5</accession>
<dbReference type="EMBL" id="HBUF01682903">
    <property type="protein sequence ID" value="CAG6792707.1"/>
    <property type="molecule type" value="Transcribed_RNA"/>
</dbReference>
<proteinExistence type="predicted"/>
<evidence type="ECO:0000313" key="2">
    <source>
        <dbReference type="EMBL" id="CAG6792707.1"/>
    </source>
</evidence>
<keyword evidence="1" id="KW-0472">Membrane</keyword>
<protein>
    <submittedName>
        <fullName evidence="2">Uncharacterized protein</fullName>
    </submittedName>
</protein>
<reference evidence="2" key="1">
    <citation type="submission" date="2021-05" db="EMBL/GenBank/DDBJ databases">
        <authorList>
            <person name="Alioto T."/>
            <person name="Alioto T."/>
            <person name="Gomez Garrido J."/>
        </authorList>
    </citation>
    <scope>NUCLEOTIDE SEQUENCE</scope>
</reference>
<dbReference type="AlphaFoldDB" id="A0A8D9C0J5"/>